<dbReference type="EMBL" id="JAWRVI010000163">
    <property type="protein sequence ID" value="KAK4073311.1"/>
    <property type="molecule type" value="Genomic_DNA"/>
</dbReference>
<gene>
    <name evidence="2" type="ORF">Purlil1_13074</name>
</gene>
<feature type="compositionally biased region" description="Pro residues" evidence="1">
    <location>
        <begin position="398"/>
        <end position="409"/>
    </location>
</feature>
<proteinExistence type="predicted"/>
<evidence type="ECO:0000313" key="3">
    <source>
        <dbReference type="Proteomes" id="UP001287286"/>
    </source>
</evidence>
<sequence>MATCLPQLHVTRARIADVLPGWFMQYNGNVFLVRLLFANAIYIICPSGGQAPSHAAELSFFLQARAITPLDSQKDAGGDMFMMAFVQPGCPSKFAYQDEQRVKGLNAETLAKVFVPTPTWLSTPKYAPISSDPNSPSTYIYFSLNISIYNQQIASSEWAEQWFFMVGRVHPFALTWELEQRDGLESEEDSIIEYTVPAFIVRDHSYQPVLPRTLGSTRGFPGIQPIVSFTGPVLGSGHELLQKPVATALDDAQLKCCGFIQLSSFICPGNPGKTPFKGFHPFQVFVIFPIHANPWKSLCKKMSERRDSQFQPNALFSCTGKIAGLLDHSSMMRAPDLEQDYVFIVVPDNWSFPDRIKSSQASTAPLLPTTPSRSATKSSDYDEALARFTSTRKRKASPAPPACIPPTPPASSLAHPHSLAPTRSLPSPDETPSKRPRHSPTTSNIVAACDDDEEDDGDEDGDATTYSDAAAYSDAAGGSEELSDHSQPDPDESAGDPGPASDCAAITLSPNQGRTSPLPRPHRTRNPPRKY</sequence>
<feature type="region of interest" description="Disordered" evidence="1">
    <location>
        <begin position="362"/>
        <end position="381"/>
    </location>
</feature>
<comment type="caution">
    <text evidence="2">The sequence shown here is derived from an EMBL/GenBank/DDBJ whole genome shotgun (WGS) entry which is preliminary data.</text>
</comment>
<feature type="compositionally biased region" description="Polar residues" evidence="1">
    <location>
        <begin position="362"/>
        <end position="378"/>
    </location>
</feature>
<name>A0ABR0BF21_PURLI</name>
<organism evidence="2 3">
    <name type="scientific">Purpureocillium lilacinum</name>
    <name type="common">Paecilomyces lilacinus</name>
    <dbReference type="NCBI Taxonomy" id="33203"/>
    <lineage>
        <taxon>Eukaryota</taxon>
        <taxon>Fungi</taxon>
        <taxon>Dikarya</taxon>
        <taxon>Ascomycota</taxon>
        <taxon>Pezizomycotina</taxon>
        <taxon>Sordariomycetes</taxon>
        <taxon>Hypocreomycetidae</taxon>
        <taxon>Hypocreales</taxon>
        <taxon>Ophiocordycipitaceae</taxon>
        <taxon>Purpureocillium</taxon>
    </lineage>
</organism>
<feature type="region of interest" description="Disordered" evidence="1">
    <location>
        <begin position="390"/>
        <end position="531"/>
    </location>
</feature>
<keyword evidence="3" id="KW-1185">Reference proteome</keyword>
<dbReference type="Proteomes" id="UP001287286">
    <property type="component" value="Unassembled WGS sequence"/>
</dbReference>
<evidence type="ECO:0000313" key="2">
    <source>
        <dbReference type="EMBL" id="KAK4073311.1"/>
    </source>
</evidence>
<protein>
    <submittedName>
        <fullName evidence="2">Uncharacterized protein</fullName>
    </submittedName>
</protein>
<evidence type="ECO:0000256" key="1">
    <source>
        <dbReference type="SAM" id="MobiDB-lite"/>
    </source>
</evidence>
<feature type="compositionally biased region" description="Acidic residues" evidence="1">
    <location>
        <begin position="449"/>
        <end position="462"/>
    </location>
</feature>
<feature type="compositionally biased region" description="Low complexity" evidence="1">
    <location>
        <begin position="463"/>
        <end position="479"/>
    </location>
</feature>
<accession>A0ABR0BF21</accession>
<feature type="compositionally biased region" description="Basic residues" evidence="1">
    <location>
        <begin position="520"/>
        <end position="531"/>
    </location>
</feature>
<reference evidence="2 3" key="1">
    <citation type="journal article" date="2024" name="Microbiol. Resour. Announc.">
        <title>Genome annotations for the ascomycete fungi Trichoderma harzianum, Trichoderma aggressivum, and Purpureocillium lilacinum.</title>
        <authorList>
            <person name="Beijen E.P.W."/>
            <person name="Ohm R.A."/>
        </authorList>
    </citation>
    <scope>NUCLEOTIDE SEQUENCE [LARGE SCALE GENOMIC DNA]</scope>
    <source>
        <strain evidence="2 3">CBS 150709</strain>
    </source>
</reference>